<feature type="compositionally biased region" description="Polar residues" evidence="5">
    <location>
        <begin position="892"/>
        <end position="930"/>
    </location>
</feature>
<dbReference type="InterPro" id="IPR047165">
    <property type="entry name" value="RHG17/44/SH3BP1-like"/>
</dbReference>
<evidence type="ECO:0000259" key="6">
    <source>
        <dbReference type="PROSITE" id="PS50238"/>
    </source>
</evidence>
<feature type="compositionally biased region" description="Polar residues" evidence="5">
    <location>
        <begin position="505"/>
        <end position="525"/>
    </location>
</feature>
<feature type="compositionally biased region" description="Polar residues" evidence="5">
    <location>
        <begin position="963"/>
        <end position="972"/>
    </location>
</feature>
<comment type="caution">
    <text evidence="8">The sequence shown here is derived from an EMBL/GenBank/DDBJ whole genome shotgun (WGS) entry which is preliminary data.</text>
</comment>
<comment type="subcellular location">
    <subcellularLocation>
        <location evidence="1">Cytoplasm</location>
        <location evidence="1">Cytosol</location>
    </subcellularLocation>
</comment>
<dbReference type="Gene3D" id="1.10.555.10">
    <property type="entry name" value="Rho GTPase activation protein"/>
    <property type="match status" value="1"/>
</dbReference>
<evidence type="ECO:0000256" key="5">
    <source>
        <dbReference type="SAM" id="MobiDB-lite"/>
    </source>
</evidence>
<dbReference type="GO" id="GO:0005096">
    <property type="term" value="F:GTPase activator activity"/>
    <property type="evidence" value="ECO:0007669"/>
    <property type="project" value="UniProtKB-KW"/>
</dbReference>
<dbReference type="SMART" id="SM00324">
    <property type="entry name" value="RhoGAP"/>
    <property type="match status" value="1"/>
</dbReference>
<feature type="domain" description="BAR" evidence="7">
    <location>
        <begin position="20"/>
        <end position="256"/>
    </location>
</feature>
<feature type="compositionally biased region" description="Low complexity" evidence="5">
    <location>
        <begin position="532"/>
        <end position="542"/>
    </location>
</feature>
<dbReference type="SUPFAM" id="SSF48350">
    <property type="entry name" value="GTPase activation domain, GAP"/>
    <property type="match status" value="1"/>
</dbReference>
<evidence type="ECO:0000313" key="8">
    <source>
        <dbReference type="EMBL" id="OWF52674.1"/>
    </source>
</evidence>
<dbReference type="FunFam" id="1.10.555.10:FF:000001">
    <property type="entry name" value="Rho GTPase activating protein 44"/>
    <property type="match status" value="1"/>
</dbReference>
<dbReference type="GO" id="GO:0035020">
    <property type="term" value="P:regulation of Rac protein signal transduction"/>
    <property type="evidence" value="ECO:0007669"/>
    <property type="project" value="TreeGrafter"/>
</dbReference>
<evidence type="ECO:0000256" key="3">
    <source>
        <dbReference type="ARBA" id="ARBA00022490"/>
    </source>
</evidence>
<feature type="region of interest" description="Disordered" evidence="5">
    <location>
        <begin position="591"/>
        <end position="626"/>
    </location>
</feature>
<dbReference type="CDD" id="cd07595">
    <property type="entry name" value="BAR_RhoGAP_Rich-like"/>
    <property type="match status" value="1"/>
</dbReference>
<protein>
    <submittedName>
        <fullName evidence="8">Rho GTPase-activating protein 44</fullName>
    </submittedName>
</protein>
<keyword evidence="4" id="KW-0597">Phosphoprotein</keyword>
<feature type="compositionally biased region" description="Gly residues" evidence="5">
    <location>
        <begin position="822"/>
        <end position="832"/>
    </location>
</feature>
<dbReference type="Pfam" id="PF00620">
    <property type="entry name" value="RhoGAP"/>
    <property type="match status" value="1"/>
</dbReference>
<dbReference type="SUPFAM" id="SSF103657">
    <property type="entry name" value="BAR/IMD domain-like"/>
    <property type="match status" value="1"/>
</dbReference>
<dbReference type="Pfam" id="PF03114">
    <property type="entry name" value="BAR"/>
    <property type="match status" value="1"/>
</dbReference>
<feature type="compositionally biased region" description="Polar residues" evidence="5">
    <location>
        <begin position="777"/>
        <end position="787"/>
    </location>
</feature>
<dbReference type="GO" id="GO:0032956">
    <property type="term" value="P:regulation of actin cytoskeleton organization"/>
    <property type="evidence" value="ECO:0007669"/>
    <property type="project" value="TreeGrafter"/>
</dbReference>
<dbReference type="PANTHER" id="PTHR14130:SF14">
    <property type="entry name" value="RHO GTPASE-ACTIVATING PROTEIN 92B"/>
    <property type="match status" value="1"/>
</dbReference>
<keyword evidence="3" id="KW-0963">Cytoplasm</keyword>
<dbReference type="OrthoDB" id="19923at2759"/>
<feature type="compositionally biased region" description="Pro residues" evidence="5">
    <location>
        <begin position="873"/>
        <end position="887"/>
    </location>
</feature>
<dbReference type="InterPro" id="IPR000198">
    <property type="entry name" value="RhoGAP_dom"/>
</dbReference>
<feature type="compositionally biased region" description="Polar residues" evidence="5">
    <location>
        <begin position="475"/>
        <end position="491"/>
    </location>
</feature>
<feature type="region of interest" description="Disordered" evidence="5">
    <location>
        <begin position="713"/>
        <end position="998"/>
    </location>
</feature>
<dbReference type="InterPro" id="IPR004148">
    <property type="entry name" value="BAR_dom"/>
</dbReference>
<dbReference type="PROSITE" id="PS50238">
    <property type="entry name" value="RHOGAP"/>
    <property type="match status" value="1"/>
</dbReference>
<dbReference type="SMART" id="SM00721">
    <property type="entry name" value="BAR"/>
    <property type="match status" value="1"/>
</dbReference>
<dbReference type="Proteomes" id="UP000242188">
    <property type="component" value="Unassembled WGS sequence"/>
</dbReference>
<evidence type="ECO:0000256" key="1">
    <source>
        <dbReference type="ARBA" id="ARBA00004514"/>
    </source>
</evidence>
<reference evidence="8 9" key="1">
    <citation type="journal article" date="2017" name="Nat. Ecol. Evol.">
        <title>Scallop genome provides insights into evolution of bilaterian karyotype and development.</title>
        <authorList>
            <person name="Wang S."/>
            <person name="Zhang J."/>
            <person name="Jiao W."/>
            <person name="Li J."/>
            <person name="Xun X."/>
            <person name="Sun Y."/>
            <person name="Guo X."/>
            <person name="Huan P."/>
            <person name="Dong B."/>
            <person name="Zhang L."/>
            <person name="Hu X."/>
            <person name="Sun X."/>
            <person name="Wang J."/>
            <person name="Zhao C."/>
            <person name="Wang Y."/>
            <person name="Wang D."/>
            <person name="Huang X."/>
            <person name="Wang R."/>
            <person name="Lv J."/>
            <person name="Li Y."/>
            <person name="Zhang Z."/>
            <person name="Liu B."/>
            <person name="Lu W."/>
            <person name="Hui Y."/>
            <person name="Liang J."/>
            <person name="Zhou Z."/>
            <person name="Hou R."/>
            <person name="Li X."/>
            <person name="Liu Y."/>
            <person name="Li H."/>
            <person name="Ning X."/>
            <person name="Lin Y."/>
            <person name="Zhao L."/>
            <person name="Xing Q."/>
            <person name="Dou J."/>
            <person name="Li Y."/>
            <person name="Mao J."/>
            <person name="Guo H."/>
            <person name="Dou H."/>
            <person name="Li T."/>
            <person name="Mu C."/>
            <person name="Jiang W."/>
            <person name="Fu Q."/>
            <person name="Fu X."/>
            <person name="Miao Y."/>
            <person name="Liu J."/>
            <person name="Yu Q."/>
            <person name="Li R."/>
            <person name="Liao H."/>
            <person name="Li X."/>
            <person name="Kong Y."/>
            <person name="Jiang Z."/>
            <person name="Chourrout D."/>
            <person name="Li R."/>
            <person name="Bao Z."/>
        </authorList>
    </citation>
    <scope>NUCLEOTIDE SEQUENCE [LARGE SCALE GENOMIC DNA]</scope>
    <source>
        <strain evidence="8 9">PY_sf001</strain>
    </source>
</reference>
<dbReference type="AlphaFoldDB" id="A0A210QV99"/>
<evidence type="ECO:0000256" key="2">
    <source>
        <dbReference type="ARBA" id="ARBA00022468"/>
    </source>
</evidence>
<dbReference type="FunFam" id="1.20.1270.60:FF:000053">
    <property type="entry name" value="SH3 domain-binding protein 1"/>
    <property type="match status" value="1"/>
</dbReference>
<evidence type="ECO:0000259" key="7">
    <source>
        <dbReference type="PROSITE" id="PS51021"/>
    </source>
</evidence>
<keyword evidence="2" id="KW-0343">GTPase activation</keyword>
<dbReference type="PROSITE" id="PS51021">
    <property type="entry name" value="BAR"/>
    <property type="match status" value="1"/>
</dbReference>
<proteinExistence type="predicted"/>
<dbReference type="EMBL" id="NEDP02001712">
    <property type="protein sequence ID" value="OWF52674.1"/>
    <property type="molecule type" value="Genomic_DNA"/>
</dbReference>
<feature type="domain" description="Rho-GAP" evidence="6">
    <location>
        <begin position="262"/>
        <end position="448"/>
    </location>
</feature>
<feature type="compositionally biased region" description="Polar residues" evidence="5">
    <location>
        <begin position="937"/>
        <end position="956"/>
    </location>
</feature>
<dbReference type="GO" id="GO:0007165">
    <property type="term" value="P:signal transduction"/>
    <property type="evidence" value="ECO:0007669"/>
    <property type="project" value="InterPro"/>
</dbReference>
<dbReference type="PANTHER" id="PTHR14130">
    <property type="entry name" value="3BP-1 RELATED RHOGAP"/>
    <property type="match status" value="1"/>
</dbReference>
<dbReference type="STRING" id="6573.A0A210QV99"/>
<keyword evidence="9" id="KW-1185">Reference proteome</keyword>
<feature type="compositionally biased region" description="Low complexity" evidence="5">
    <location>
        <begin position="601"/>
        <end position="624"/>
    </location>
</feature>
<sequence>MLKRENLRKNFLRVKQMADQNLGRAEKSEVLSEDLQTIEKRVELVKTVVQITSKKVAGSLQSSAGMDVEKRLRKLPETNLAHSLIENASLLGKESVMGNMFQMCGECESNLASNALQYEIDVEAKVLGPLQDMFDNDLPGIVKCKKQLSKLTLDMDSARSRWNTALKSTQVHGTNMASASAKADTIREEYEDTVTRMGQARDNLATEMYNFISKEAEHSQKLVVLMEVQAEYHRRALEIVKKMLPKMKEALECNPHKPVFGTTLDEHLRVTGRDIALPIEACVLTLLETGLDEEGLFRIAGMASRVKKLKKSFDAGVIDMEDYSMDPHSVAGVLKQFLREMAEPLLTYQLYQEFLQAAQLPQDHRLQALWTSIHNLPAHNYNNFRYLIKFLALLASKSDLNKMTSSNIAIVIGPNLLWSEGDNGPNMLTSGTISNLIESIISHASWFFPEAIDFQQTTRGTAPPRKQKNSEETSTEPVTVPQRSNTPSQSSGGRGCDTAYMTASGGISSRGSDTSSQGCLSSGGSNEVIAESTSPSFHSVSSTEDDIVHSNDMMCQGEGYQTVYASGRRQVGALPPQSSFSSVRLYTNPPALRFNPQDIAKSSPRSDSNSSRSSTPPTPKSGGSVHSDVYSTVFALHSLGDGNSNKGPSEYLSKVRALWDGHMQYNKRPLSTGGITNPIGGGSRVTDYQRRSLGQEVDFGNYALYASSNEGGLLEGAEPSSDHEGSFSSGNQVSSTTGSQQVSLTSLHSTNMNTSTSPTSSTEDTTSVGLAAPLAESEQTSPKIQQRVTRKPAPPPPPNRPFSVAVTASVAKPVQYQTWPRQGGGTEAGSPGGEESTDQVKAPPERPSFPPEKPSHAPHRSSTISHSHADRPSMPPPDRPKVPPPVAPMHQRSASTGSPNSILVTTLGDSPSPQNGQGSLSSSKAAQDLTSIGDHPQISTSQGPGPLLTSQYNQLPQPVEPTPISNRLSYQGSARPVPARPSPPLPMASNETTEDTKL</sequence>
<name>A0A210QV99_MIZYE</name>
<organism evidence="8 9">
    <name type="scientific">Mizuhopecten yessoensis</name>
    <name type="common">Japanese scallop</name>
    <name type="synonym">Patinopecten yessoensis</name>
    <dbReference type="NCBI Taxonomy" id="6573"/>
    <lineage>
        <taxon>Eukaryota</taxon>
        <taxon>Metazoa</taxon>
        <taxon>Spiralia</taxon>
        <taxon>Lophotrochozoa</taxon>
        <taxon>Mollusca</taxon>
        <taxon>Bivalvia</taxon>
        <taxon>Autobranchia</taxon>
        <taxon>Pteriomorphia</taxon>
        <taxon>Pectinida</taxon>
        <taxon>Pectinoidea</taxon>
        <taxon>Pectinidae</taxon>
        <taxon>Mizuhopecten</taxon>
    </lineage>
</organism>
<accession>A0A210QV99</accession>
<gene>
    <name evidence="8" type="ORF">KP79_PYT05771</name>
</gene>
<dbReference type="GO" id="GO:0005829">
    <property type="term" value="C:cytosol"/>
    <property type="evidence" value="ECO:0007669"/>
    <property type="project" value="UniProtKB-SubCell"/>
</dbReference>
<dbReference type="Gene3D" id="1.20.1270.60">
    <property type="entry name" value="Arfaptin homology (AH) domain/BAR domain"/>
    <property type="match status" value="1"/>
</dbReference>
<evidence type="ECO:0000313" key="9">
    <source>
        <dbReference type="Proteomes" id="UP000242188"/>
    </source>
</evidence>
<dbReference type="InterPro" id="IPR027267">
    <property type="entry name" value="AH/BAR_dom_sf"/>
</dbReference>
<feature type="region of interest" description="Disordered" evidence="5">
    <location>
        <begin position="457"/>
        <end position="544"/>
    </location>
</feature>
<dbReference type="InterPro" id="IPR008936">
    <property type="entry name" value="Rho_GTPase_activation_prot"/>
</dbReference>
<evidence type="ECO:0000256" key="4">
    <source>
        <dbReference type="ARBA" id="ARBA00022553"/>
    </source>
</evidence>
<feature type="compositionally biased region" description="Low complexity" evidence="5">
    <location>
        <begin position="728"/>
        <end position="767"/>
    </location>
</feature>